<dbReference type="EMBL" id="CVQH01006557">
    <property type="protein sequence ID" value="CRK15399.1"/>
    <property type="molecule type" value="Genomic_DNA"/>
</dbReference>
<dbReference type="AlphaFoldDB" id="A0A0G4L062"/>
<dbReference type="OrthoDB" id="4768160at2759"/>
<organism evidence="1 4">
    <name type="scientific">Verticillium longisporum</name>
    <name type="common">Verticillium dahliae var. longisporum</name>
    <dbReference type="NCBI Taxonomy" id="100787"/>
    <lineage>
        <taxon>Eukaryota</taxon>
        <taxon>Fungi</taxon>
        <taxon>Dikarya</taxon>
        <taxon>Ascomycota</taxon>
        <taxon>Pezizomycotina</taxon>
        <taxon>Sordariomycetes</taxon>
        <taxon>Hypocreomycetidae</taxon>
        <taxon>Glomerellales</taxon>
        <taxon>Plectosphaerellaceae</taxon>
        <taxon>Verticillium</taxon>
    </lineage>
</organism>
<dbReference type="Proteomes" id="UP000689129">
    <property type="component" value="Unassembled WGS sequence"/>
</dbReference>
<accession>A0A0G4L062</accession>
<reference evidence="3" key="2">
    <citation type="journal article" date="2021" name="Mol. Plant Pathol.">
        <title>A 20-kb lineage-specific genomic region tames virulence in pathogenic amphidiploid Verticillium longisporum.</title>
        <authorList>
            <person name="Harting R."/>
            <person name="Starke J."/>
            <person name="Kusch H."/>
            <person name="Poggeler S."/>
            <person name="Maurus I."/>
            <person name="Schluter R."/>
            <person name="Landesfeind M."/>
            <person name="Bulla I."/>
            <person name="Nowrousian M."/>
            <person name="de Jonge R."/>
            <person name="Stahlhut G."/>
            <person name="Hoff K.J."/>
            <person name="Asshauer K.P."/>
            <person name="Thurmer A."/>
            <person name="Stanke M."/>
            <person name="Daniel R."/>
            <person name="Morgenstern B."/>
            <person name="Thomma B.P.H.J."/>
            <person name="Kronstad J.W."/>
            <person name="Braus-Stromeyer S.A."/>
            <person name="Braus G.H."/>
        </authorList>
    </citation>
    <scope>NUCLEOTIDE SEQUENCE</scope>
    <source>
        <strain evidence="3">Vl32</strain>
    </source>
</reference>
<gene>
    <name evidence="1" type="ORF">BN1708_011465</name>
    <name evidence="2" type="ORF">BN1723_003952</name>
    <name evidence="3" type="ORF">HYQ45_011156</name>
</gene>
<proteinExistence type="predicted"/>
<dbReference type="EMBL" id="JAEMWZ010000240">
    <property type="protein sequence ID" value="KAG7129846.1"/>
    <property type="molecule type" value="Genomic_DNA"/>
</dbReference>
<dbReference type="EMBL" id="CVQI01025557">
    <property type="protein sequence ID" value="CRK33276.1"/>
    <property type="molecule type" value="Genomic_DNA"/>
</dbReference>
<evidence type="ECO:0000313" key="1">
    <source>
        <dbReference type="EMBL" id="CRK15399.1"/>
    </source>
</evidence>
<evidence type="ECO:0000313" key="5">
    <source>
        <dbReference type="Proteomes" id="UP000045706"/>
    </source>
</evidence>
<evidence type="ECO:0000313" key="2">
    <source>
        <dbReference type="EMBL" id="CRK33276.1"/>
    </source>
</evidence>
<dbReference type="Proteomes" id="UP000045706">
    <property type="component" value="Unassembled WGS sequence"/>
</dbReference>
<sequence>MSASAITIAAAPRPWSLKAVVHRFRSSVFHVGRQEVVPLTQETKYQAYVPTHARTDFLKTATPRHMRKANEIL</sequence>
<evidence type="ECO:0000313" key="3">
    <source>
        <dbReference type="EMBL" id="KAG7129846.1"/>
    </source>
</evidence>
<evidence type="ECO:0000313" key="4">
    <source>
        <dbReference type="Proteomes" id="UP000044602"/>
    </source>
</evidence>
<dbReference type="Proteomes" id="UP000044602">
    <property type="component" value="Unassembled WGS sequence"/>
</dbReference>
<protein>
    <submittedName>
        <fullName evidence="1">Uncharacterized protein</fullName>
    </submittedName>
</protein>
<keyword evidence="4" id="KW-1185">Reference proteome</keyword>
<reference evidence="4 5" key="1">
    <citation type="submission" date="2015-05" db="EMBL/GenBank/DDBJ databases">
        <authorList>
            <person name="Fogelqvist Johan"/>
        </authorList>
    </citation>
    <scope>NUCLEOTIDE SEQUENCE [LARGE SCALE GENOMIC DNA]</scope>
    <source>
        <strain evidence="1">VL1</strain>
        <strain evidence="2">VL2</strain>
    </source>
</reference>
<name>A0A0G4L062_VERLO</name>